<comment type="caution">
    <text evidence="2">The sequence shown here is derived from an EMBL/GenBank/DDBJ whole genome shotgun (WGS) entry which is preliminary data.</text>
</comment>
<protein>
    <submittedName>
        <fullName evidence="2">Uncharacterized protein</fullName>
    </submittedName>
</protein>
<organism evidence="2 3">
    <name type="scientific">Dawidia soli</name>
    <dbReference type="NCBI Taxonomy" id="2782352"/>
    <lineage>
        <taxon>Bacteria</taxon>
        <taxon>Pseudomonadati</taxon>
        <taxon>Bacteroidota</taxon>
        <taxon>Cytophagia</taxon>
        <taxon>Cytophagales</taxon>
        <taxon>Chryseotaleaceae</taxon>
        <taxon>Dawidia</taxon>
    </lineage>
</organism>
<sequence>MEREPATALMDLLRERGIACELEEDSAALGAVFVGHNTASFFRVKLRAQDFSQANALLETQASHDVVQVDPEHYLFSFTDQELLALLGVPDEWSELDYQLAQHILKDRGYAVNAEMLDKLRQDRLQELAKPDTKNRVWIFIGYLFAFLGGWIGVIIGLHLVTYKKTLPNGQRLHDYTPRDREHGRWIVIIGVTVFIVNVLYWALA</sequence>
<proteinExistence type="predicted"/>
<dbReference type="Proteomes" id="UP001319180">
    <property type="component" value="Unassembled WGS sequence"/>
</dbReference>
<evidence type="ECO:0000256" key="1">
    <source>
        <dbReference type="SAM" id="Phobius"/>
    </source>
</evidence>
<keyword evidence="1" id="KW-1133">Transmembrane helix</keyword>
<dbReference type="RefSeq" id="WP_254090020.1">
    <property type="nucleotide sequence ID" value="NZ_JAHESC010000011.1"/>
</dbReference>
<accession>A0AAP2GIB2</accession>
<name>A0AAP2GIB2_9BACT</name>
<keyword evidence="1" id="KW-0472">Membrane</keyword>
<keyword evidence="3" id="KW-1185">Reference proteome</keyword>
<dbReference type="AlphaFoldDB" id="A0AAP2GIB2"/>
<evidence type="ECO:0000313" key="2">
    <source>
        <dbReference type="EMBL" id="MBT1686783.1"/>
    </source>
</evidence>
<keyword evidence="1" id="KW-0812">Transmembrane</keyword>
<feature type="transmembrane region" description="Helical" evidence="1">
    <location>
        <begin position="184"/>
        <end position="204"/>
    </location>
</feature>
<dbReference type="EMBL" id="JAHESC010000011">
    <property type="protein sequence ID" value="MBT1686783.1"/>
    <property type="molecule type" value="Genomic_DNA"/>
</dbReference>
<evidence type="ECO:0000313" key="3">
    <source>
        <dbReference type="Proteomes" id="UP001319180"/>
    </source>
</evidence>
<feature type="transmembrane region" description="Helical" evidence="1">
    <location>
        <begin position="137"/>
        <end position="163"/>
    </location>
</feature>
<reference evidence="2 3" key="1">
    <citation type="submission" date="2021-05" db="EMBL/GenBank/DDBJ databases">
        <title>A Polyphasic approach of four new species of the genus Ohtaekwangia: Ohtaekwangia histidinii sp. nov., Ohtaekwangia cretensis sp. nov., Ohtaekwangia indiensis sp. nov., Ohtaekwangia reichenbachii sp. nov. from diverse environment.</title>
        <authorList>
            <person name="Octaviana S."/>
        </authorList>
    </citation>
    <scope>NUCLEOTIDE SEQUENCE [LARGE SCALE GENOMIC DNA]</scope>
    <source>
        <strain evidence="2 3">PWU37</strain>
    </source>
</reference>
<gene>
    <name evidence="2" type="ORF">KK078_09455</name>
</gene>